<evidence type="ECO:0000313" key="2">
    <source>
        <dbReference type="Proteomes" id="UP000637980"/>
    </source>
</evidence>
<proteinExistence type="predicted"/>
<gene>
    <name evidence="1" type="ORF">GCM10007094_39520</name>
</gene>
<accession>A0ABQ3EMB8</accession>
<dbReference type="Proteomes" id="UP000637980">
    <property type="component" value="Unassembled WGS sequence"/>
</dbReference>
<dbReference type="RefSeq" id="WP_189438534.1">
    <property type="nucleotide sequence ID" value="NZ_BMXE01000009.1"/>
</dbReference>
<dbReference type="EMBL" id="BMXE01000009">
    <property type="protein sequence ID" value="GHB46304.1"/>
    <property type="molecule type" value="Genomic_DNA"/>
</dbReference>
<evidence type="ECO:0000313" key="1">
    <source>
        <dbReference type="EMBL" id="GHB46304.1"/>
    </source>
</evidence>
<sequence length="63" mass="7110">MVDFTAEVRKIENKPNIFNGLIKALGNLLQSGERVSERLDAHDLPPHLQRDIGVDLESRSSIR</sequence>
<protein>
    <submittedName>
        <fullName evidence="1">Uncharacterized protein</fullName>
    </submittedName>
</protein>
<reference evidence="2" key="1">
    <citation type="journal article" date="2019" name="Int. J. Syst. Evol. Microbiol.">
        <title>The Global Catalogue of Microorganisms (GCM) 10K type strain sequencing project: providing services to taxonomists for standard genome sequencing and annotation.</title>
        <authorList>
            <consortium name="The Broad Institute Genomics Platform"/>
            <consortium name="The Broad Institute Genome Sequencing Center for Infectious Disease"/>
            <person name="Wu L."/>
            <person name="Ma J."/>
        </authorList>
    </citation>
    <scope>NUCLEOTIDE SEQUENCE [LARGE SCALE GENOMIC DNA]</scope>
    <source>
        <strain evidence="2">KCTC 12861</strain>
    </source>
</reference>
<comment type="caution">
    <text evidence="1">The sequence shown here is derived from an EMBL/GenBank/DDBJ whole genome shotgun (WGS) entry which is preliminary data.</text>
</comment>
<keyword evidence="2" id="KW-1185">Reference proteome</keyword>
<organism evidence="1 2">
    <name type="scientific">Pseudovibrio japonicus</name>
    <dbReference type="NCBI Taxonomy" id="366534"/>
    <lineage>
        <taxon>Bacteria</taxon>
        <taxon>Pseudomonadati</taxon>
        <taxon>Pseudomonadota</taxon>
        <taxon>Alphaproteobacteria</taxon>
        <taxon>Hyphomicrobiales</taxon>
        <taxon>Stappiaceae</taxon>
        <taxon>Pseudovibrio</taxon>
    </lineage>
</organism>
<name>A0ABQ3EMB8_9HYPH</name>